<organism evidence="1 2">
    <name type="scientific">Candidatus Ozemobacter sibiricus</name>
    <dbReference type="NCBI Taxonomy" id="2268124"/>
    <lineage>
        <taxon>Bacteria</taxon>
        <taxon>Candidatus Ozemobacteria</taxon>
        <taxon>Candidatus Ozemobacterales</taxon>
        <taxon>Candidatus Ozemobacteraceae</taxon>
        <taxon>Candidatus Ozemobacter</taxon>
    </lineage>
</organism>
<gene>
    <name evidence="1" type="ORF">OZSIB_0967</name>
</gene>
<dbReference type="Gene3D" id="3.40.50.1820">
    <property type="entry name" value="alpha/beta hydrolase"/>
    <property type="match status" value="1"/>
</dbReference>
<name>A0A367ZLU7_9BACT</name>
<proteinExistence type="predicted"/>
<evidence type="ECO:0000313" key="1">
    <source>
        <dbReference type="EMBL" id="RCK78817.1"/>
    </source>
</evidence>
<reference evidence="1 2" key="1">
    <citation type="submission" date="2018-05" db="EMBL/GenBank/DDBJ databases">
        <title>A metagenomic window into the 2 km-deep terrestrial subsurface aquifer revealed taxonomically and functionally diverse microbial community comprising novel uncultured bacterial lineages.</title>
        <authorList>
            <person name="Kadnikov V.V."/>
            <person name="Mardanov A.V."/>
            <person name="Beletsky A.V."/>
            <person name="Banks D."/>
            <person name="Pimenov N.V."/>
            <person name="Frank Y.A."/>
            <person name="Karnachuk O.V."/>
            <person name="Ravin N.V."/>
        </authorList>
    </citation>
    <scope>NUCLEOTIDE SEQUENCE [LARGE SCALE GENOMIC DNA]</scope>
    <source>
        <strain evidence="1">BY5</strain>
    </source>
</reference>
<dbReference type="EMBL" id="QOQW01000018">
    <property type="protein sequence ID" value="RCK78817.1"/>
    <property type="molecule type" value="Genomic_DNA"/>
</dbReference>
<keyword evidence="1" id="KW-0378">Hydrolase</keyword>
<dbReference type="Proteomes" id="UP000252355">
    <property type="component" value="Unassembled WGS sequence"/>
</dbReference>
<evidence type="ECO:0000313" key="2">
    <source>
        <dbReference type="Proteomes" id="UP000252355"/>
    </source>
</evidence>
<dbReference type="GO" id="GO:0016740">
    <property type="term" value="F:transferase activity"/>
    <property type="evidence" value="ECO:0007669"/>
    <property type="project" value="UniProtKB-KW"/>
</dbReference>
<keyword evidence="1" id="KW-0808">Transferase</keyword>
<dbReference type="SUPFAM" id="SSF53474">
    <property type="entry name" value="alpha/beta-Hydrolases"/>
    <property type="match status" value="1"/>
</dbReference>
<sequence length="459" mass="50573">MGFWLVLGVALSATASDRFRPDQPVRVITGSAALPWERVEVLEDPHPDWGDEVIPPGGGHFDAAINEWFGTTTPRSRQVLLHCARGYAGKTLPHPVLLVHGANDNANRAWQNPWMCADPLNLSPDKRGFAFWLAELGYPVFAVTFAHRHGCNIRQAEQIANAIARIRVLLSRQDDPEFKVDLIVHSKGGVAARLYCSDAPRLFPDRKFLTPFRGDVRTLVLIGVPLLGIDAPFRYYGYNLLRVTVPDLAAAGPTAVDGMLINGVWRDYRHWSYVGQGNALWPGQAQCLYNLVRDGGLPLAADSATAADGNLTMQALYHGGRTLYVASSGIDKAIARGERLMYRLEEHGLDPKVEAMIVAGTNPLHDEEACPLSLRLLMWWTGLYQAMVSPPSDGVIFLRSATATAGLCRRGARLLDCLALPLHHLDLGRQREVLQAIDGCLLRRGKGVAWHETFAKCEE</sequence>
<dbReference type="AlphaFoldDB" id="A0A367ZLU7"/>
<accession>A0A367ZLU7</accession>
<dbReference type="InterPro" id="IPR029058">
    <property type="entry name" value="AB_hydrolase_fold"/>
</dbReference>
<protein>
    <submittedName>
        <fullName evidence="1">Putative acetyltransferases and hydrolases with the alpha/beta hydrolase fold</fullName>
    </submittedName>
</protein>
<comment type="caution">
    <text evidence="1">The sequence shown here is derived from an EMBL/GenBank/DDBJ whole genome shotgun (WGS) entry which is preliminary data.</text>
</comment>
<dbReference type="GO" id="GO:0016787">
    <property type="term" value="F:hydrolase activity"/>
    <property type="evidence" value="ECO:0007669"/>
    <property type="project" value="UniProtKB-KW"/>
</dbReference>